<reference evidence="1 2" key="1">
    <citation type="submission" date="2017-06" db="EMBL/GenBank/DDBJ databases">
        <title>Draft genome sequence of nitrogen-fixing Kosakonia pseudosacchari strain NN143 isolated from sugarcane roots.</title>
        <authorList>
            <person name="Li Y."/>
            <person name="Li S."/>
            <person name="Lin L."/>
            <person name="Wu X."/>
            <person name="Yang L."/>
            <person name="Li Y."/>
            <person name="An Q."/>
        </authorList>
    </citation>
    <scope>NUCLEOTIDE SEQUENCE [LARGE SCALE GENOMIC DNA]</scope>
    <source>
        <strain evidence="1 2">NN143</strain>
    </source>
</reference>
<evidence type="ECO:0000313" key="2">
    <source>
        <dbReference type="Proteomes" id="UP000219642"/>
    </source>
</evidence>
<sequence>HGNGVVTTYSYEAETQRLVGIKTERTTAAKVLQDLRYEYDPVGNVLVITNDAEETRFWRNQEVVPENRYTYDSLYQLISATGREMANAVQQNSSRPDFSSFDDATYTNYSRTYTYDNAGNLTKIQHSAPASGNNYTTSITVSDRSNRAVLSTFTENPADVEALFTAGGQQKQLLPGQSLVWTPRQELQQVTPITREGAADDKESYRYDASSQRIVKVTSQLTGNTTQTKQVIYLPGLELRSSATEELQVITVGVAGRAQVRVLHWESGQPDGISNDPVRYSYDNLTGSSSLEVDSSGELISREEYYPYGGTALFAARSQLEADYKTIRYSGKEQDATGLYYYGYRYYQPWAGRWLSADPAGGIDGLNLFRMVHNNAVTLHDPDGLAPQVGFLKGKRLMETVDYIAGKQFGTLEEVLAHLKFMRLKIYDEERIYTHFKHSRQYTGAPASTKTFSYPDLSPKDQEALDYIANRENFSHLFVEYSGDEGFSIESKSLKTENIFTNKFLKDTWVFAHNFRVEPEPYFATHIAQYQYKVAAENSGFLGEMPKKIIRKSVINEQTLNVTKGLAGEALFEAFFQRTPNGKSTARILEAFNLIATGVSREDPQDDEGPSFIINVVHNAHVQQQASVVHQAEVVRKKGITRLLPRFLRKTTAEKTISL</sequence>
<keyword evidence="2" id="KW-1185">Reference proteome</keyword>
<dbReference type="InterPro" id="IPR022385">
    <property type="entry name" value="Rhs_assc_core"/>
</dbReference>
<proteinExistence type="predicted"/>
<comment type="caution">
    <text evidence="1">The sequence shown here is derived from an EMBL/GenBank/DDBJ whole genome shotgun (WGS) entry which is preliminary data.</text>
</comment>
<dbReference type="NCBIfam" id="TIGR03696">
    <property type="entry name" value="Rhs_assc_core"/>
    <property type="match status" value="1"/>
</dbReference>
<organism evidence="1 2">
    <name type="scientific">Kosakonia pseudosacchari</name>
    <dbReference type="NCBI Taxonomy" id="1646340"/>
    <lineage>
        <taxon>Bacteria</taxon>
        <taxon>Pseudomonadati</taxon>
        <taxon>Pseudomonadota</taxon>
        <taxon>Gammaproteobacteria</taxon>
        <taxon>Enterobacterales</taxon>
        <taxon>Enterobacteriaceae</taxon>
        <taxon>Kosakonia</taxon>
    </lineage>
</organism>
<accession>A0ABX4IL12</accession>
<dbReference type="Gene3D" id="2.180.10.10">
    <property type="entry name" value="RHS repeat-associated core"/>
    <property type="match status" value="1"/>
</dbReference>
<dbReference type="PANTHER" id="PTHR32305:SF15">
    <property type="entry name" value="PROTEIN RHSA-RELATED"/>
    <property type="match status" value="1"/>
</dbReference>
<gene>
    <name evidence="1" type="ORF">BK796_22565</name>
</gene>
<protein>
    <recommendedName>
        <fullName evidence="3">RHS repeat protein</fullName>
    </recommendedName>
</protein>
<dbReference type="Proteomes" id="UP000219642">
    <property type="component" value="Unassembled WGS sequence"/>
</dbReference>
<evidence type="ECO:0000313" key="1">
    <source>
        <dbReference type="EMBL" id="PDO82444.1"/>
    </source>
</evidence>
<dbReference type="InterPro" id="IPR041508">
    <property type="entry name" value="TcC-like_repeat"/>
</dbReference>
<dbReference type="EMBL" id="NITV01000018">
    <property type="protein sequence ID" value="PDO82444.1"/>
    <property type="molecule type" value="Genomic_DNA"/>
</dbReference>
<dbReference type="RefSeq" id="WP_097402090.1">
    <property type="nucleotide sequence ID" value="NZ_NITV01000018.1"/>
</dbReference>
<dbReference type="Pfam" id="PF18807">
    <property type="entry name" value="TTc_toxin_rep"/>
    <property type="match status" value="1"/>
</dbReference>
<feature type="non-terminal residue" evidence="1">
    <location>
        <position position="1"/>
    </location>
</feature>
<evidence type="ECO:0008006" key="3">
    <source>
        <dbReference type="Google" id="ProtNLM"/>
    </source>
</evidence>
<dbReference type="PANTHER" id="PTHR32305">
    <property type="match status" value="1"/>
</dbReference>
<name>A0ABX4IL12_9ENTR</name>
<dbReference type="InterPro" id="IPR050708">
    <property type="entry name" value="T6SS_VgrG/RHS"/>
</dbReference>